<evidence type="ECO:0000313" key="2">
    <source>
        <dbReference type="EMBL" id="KAJ1150701.1"/>
    </source>
</evidence>
<gene>
    <name evidence="2" type="ORF">NDU88_003491</name>
</gene>
<dbReference type="AlphaFoldDB" id="A0AAV7RGW3"/>
<protein>
    <submittedName>
        <fullName evidence="2">Uncharacterized protein</fullName>
    </submittedName>
</protein>
<evidence type="ECO:0000256" key="1">
    <source>
        <dbReference type="SAM" id="MobiDB-lite"/>
    </source>
</evidence>
<sequence>METPSFPIPGDGRRSQPLRAITWTQKEHQDGVKGGNMEIGVRTFDKVKDEGENEDCDKSVPDACRRETCGEDVRNSTRTTEQSRGTEA</sequence>
<reference evidence="2" key="1">
    <citation type="journal article" date="2022" name="bioRxiv">
        <title>Sequencing and chromosome-scale assembly of the giantPleurodeles waltlgenome.</title>
        <authorList>
            <person name="Brown T."/>
            <person name="Elewa A."/>
            <person name="Iarovenko S."/>
            <person name="Subramanian E."/>
            <person name="Araus A.J."/>
            <person name="Petzold A."/>
            <person name="Susuki M."/>
            <person name="Suzuki K.-i.T."/>
            <person name="Hayashi T."/>
            <person name="Toyoda A."/>
            <person name="Oliveira C."/>
            <person name="Osipova E."/>
            <person name="Leigh N.D."/>
            <person name="Simon A."/>
            <person name="Yun M.H."/>
        </authorList>
    </citation>
    <scope>NUCLEOTIDE SEQUENCE</scope>
    <source>
        <strain evidence="2">20211129_DDA</strain>
        <tissue evidence="2">Liver</tissue>
    </source>
</reference>
<comment type="caution">
    <text evidence="2">The sequence shown here is derived from an EMBL/GenBank/DDBJ whole genome shotgun (WGS) entry which is preliminary data.</text>
</comment>
<evidence type="ECO:0000313" key="3">
    <source>
        <dbReference type="Proteomes" id="UP001066276"/>
    </source>
</evidence>
<keyword evidence="3" id="KW-1185">Reference proteome</keyword>
<accession>A0AAV7RGW3</accession>
<dbReference type="EMBL" id="JANPWB010000009">
    <property type="protein sequence ID" value="KAJ1150701.1"/>
    <property type="molecule type" value="Genomic_DNA"/>
</dbReference>
<proteinExistence type="predicted"/>
<name>A0AAV7RGW3_PLEWA</name>
<feature type="compositionally biased region" description="Polar residues" evidence="1">
    <location>
        <begin position="76"/>
        <end position="88"/>
    </location>
</feature>
<organism evidence="2 3">
    <name type="scientific">Pleurodeles waltl</name>
    <name type="common">Iberian ribbed newt</name>
    <dbReference type="NCBI Taxonomy" id="8319"/>
    <lineage>
        <taxon>Eukaryota</taxon>
        <taxon>Metazoa</taxon>
        <taxon>Chordata</taxon>
        <taxon>Craniata</taxon>
        <taxon>Vertebrata</taxon>
        <taxon>Euteleostomi</taxon>
        <taxon>Amphibia</taxon>
        <taxon>Batrachia</taxon>
        <taxon>Caudata</taxon>
        <taxon>Salamandroidea</taxon>
        <taxon>Salamandridae</taxon>
        <taxon>Pleurodelinae</taxon>
        <taxon>Pleurodeles</taxon>
    </lineage>
</organism>
<feature type="region of interest" description="Disordered" evidence="1">
    <location>
        <begin position="68"/>
        <end position="88"/>
    </location>
</feature>
<dbReference type="Proteomes" id="UP001066276">
    <property type="component" value="Chromosome 5"/>
</dbReference>